<evidence type="ECO:0000259" key="1">
    <source>
        <dbReference type="Pfam" id="PF12770"/>
    </source>
</evidence>
<dbReference type="Proteomes" id="UP001521116">
    <property type="component" value="Unassembled WGS sequence"/>
</dbReference>
<accession>A0ABR3SQS7</accession>
<organism evidence="2 3">
    <name type="scientific">Neofusicoccum ribis</name>
    <dbReference type="NCBI Taxonomy" id="45134"/>
    <lineage>
        <taxon>Eukaryota</taxon>
        <taxon>Fungi</taxon>
        <taxon>Dikarya</taxon>
        <taxon>Ascomycota</taxon>
        <taxon>Pezizomycotina</taxon>
        <taxon>Dothideomycetes</taxon>
        <taxon>Dothideomycetes incertae sedis</taxon>
        <taxon>Botryosphaeriales</taxon>
        <taxon>Botryosphaeriaceae</taxon>
        <taxon>Neofusicoccum</taxon>
    </lineage>
</organism>
<comment type="caution">
    <text evidence="2">The sequence shown here is derived from an EMBL/GenBank/DDBJ whole genome shotgun (WGS) entry which is preliminary data.</text>
</comment>
<proteinExistence type="predicted"/>
<gene>
    <name evidence="2" type="ORF">SLS56_006488</name>
</gene>
<keyword evidence="3" id="KW-1185">Reference proteome</keyword>
<dbReference type="InterPro" id="IPR024983">
    <property type="entry name" value="CHAT_dom"/>
</dbReference>
<evidence type="ECO:0000313" key="2">
    <source>
        <dbReference type="EMBL" id="KAL1627249.1"/>
    </source>
</evidence>
<name>A0ABR3SQS7_9PEZI</name>
<protein>
    <recommendedName>
        <fullName evidence="1">CHAT domain-containing protein</fullName>
    </recommendedName>
</protein>
<evidence type="ECO:0000313" key="3">
    <source>
        <dbReference type="Proteomes" id="UP001521116"/>
    </source>
</evidence>
<sequence>MSTDPRRAKIHEAQRLRDLGFYNKAAVLYEKLADSDQKDCFLILEYASMKVEQGLIGDSREKLEELSKLLDHQDADEICVALYDMLKATVTVIGEVKFGSSIDTLQRIFHEQIEGRVIEQYNKRAVSITVLYHTLCALRTVYGYMPNVPVQALESSIILEIFGFLIKEERYAEALRVARIAGHGTNTDETDHATKQKLLREIMNHPDVPDLVRAETIIEYAECLQETSTSDEWVGQMEEASKTYDSVGHAYGVLSVRAKLLEKRIPKTSAQKAGEELLRIKKSMEELGYWTGAIDALRAYTQLQMHEFGRLEEDTLVEIDSELLRFKEICKNNFDWVSQTNLNFTRWQQSGANVGKGLEVLEKMYADMSDMEAPFLIADTLMKLYEAYTKIGDTASAMTCLGRRPEVLPRRMVILLGLDPFYQRLQGGTEVLDHDSELSALRGEIEKAEGIIKNTASLQDRGNEVLRLSHISNLYLIHWNLRPINETRSLIEPCLEAIHSATKHLDKSQASLWTINALQTEARLLFNESHLSAIQEDKLKLMQQSLELHEKTFVMFRDVGHKFNMSLAKQSIALCYDSIWQFNGKPSRSDDFEKAASSYEEAKVLLKDTGNFGSEQMITRLLMLLWYRGLQQGVLVKTWFGLSTTSPMQMTLKYVEEAERLATIERCDMAALKPERAVLAKQALRRDDNAQAVYDVAIQVHNHVEDHENTWNWIQRSKARSVSDMLALGVNLPADLVSEIDQHPELREQMDQERSLLESIGEAQSSDKIYLQKQLDALRKKMRTKPIFQKVLDLREGQPVSVADLRDLSKRRAAEGQSRVVFVDWVAINGHIHCLIVSESRVKKLAVGLTVEDATEWKKNYLRQDGRKNHPLEEDEMPENEIEKPENQITDNAPPHNPIAALRELFKCVQGVVQETKDGDLLVFCPAGVLHGMPLHAAIIDENSDTSLIERNPIVYTSSMTTLEHCASRQLYGQRTATNIDRSFIAVFEETESGVFGEPERATRDQIYSSIRKIATKNPGSSSLFGNEASLSSVSQAFDADFVYFFGHCDFEQQNMLHQGLVLAPEADDSGTTVSPRFTALDMFKTRIRASNVMLMACASASESHSQGDEPLGITTSLLCAGASSITGTLWKVKVDTAAAFTTAFNNALTREKSRDCSTVDLARVVQAAICRLKRRPDTRAPFDWASFVLHGSWFMQK</sequence>
<dbReference type="Pfam" id="PF12770">
    <property type="entry name" value="CHAT"/>
    <property type="match status" value="1"/>
</dbReference>
<reference evidence="2 3" key="1">
    <citation type="submission" date="2024-02" db="EMBL/GenBank/DDBJ databases">
        <title>De novo assembly and annotation of 12 fungi associated with fruit tree decline syndrome in Ontario, Canada.</title>
        <authorList>
            <person name="Sulman M."/>
            <person name="Ellouze W."/>
            <person name="Ilyukhin E."/>
        </authorList>
    </citation>
    <scope>NUCLEOTIDE SEQUENCE [LARGE SCALE GENOMIC DNA]</scope>
    <source>
        <strain evidence="2 3">M1-105</strain>
    </source>
</reference>
<dbReference type="EMBL" id="JAJVDC020000074">
    <property type="protein sequence ID" value="KAL1627249.1"/>
    <property type="molecule type" value="Genomic_DNA"/>
</dbReference>
<feature type="domain" description="CHAT" evidence="1">
    <location>
        <begin position="903"/>
        <end position="1193"/>
    </location>
</feature>